<dbReference type="Proteomes" id="UP000298652">
    <property type="component" value="Chromosome 6"/>
</dbReference>
<name>A0A4U6U833_SETVI</name>
<dbReference type="FunFam" id="1.10.10.60:FF:000356">
    <property type="entry name" value="MYB transcription factor"/>
    <property type="match status" value="1"/>
</dbReference>
<accession>A0A4U6U833</accession>
<dbReference type="GO" id="GO:0000978">
    <property type="term" value="F:RNA polymerase II cis-regulatory region sequence-specific DNA binding"/>
    <property type="evidence" value="ECO:0007669"/>
    <property type="project" value="TreeGrafter"/>
</dbReference>
<dbReference type="FunFam" id="1.10.10.60:FF:000060">
    <property type="entry name" value="MYB transcription factor"/>
    <property type="match status" value="1"/>
</dbReference>
<evidence type="ECO:0000256" key="8">
    <source>
        <dbReference type="SAM" id="SignalP"/>
    </source>
</evidence>
<dbReference type="PROSITE" id="PS51294">
    <property type="entry name" value="HTH_MYB"/>
    <property type="match status" value="2"/>
</dbReference>
<keyword evidence="5" id="KW-0804">Transcription</keyword>
<feature type="domain" description="Myb-like" evidence="9">
    <location>
        <begin position="79"/>
        <end position="125"/>
    </location>
</feature>
<dbReference type="InterPro" id="IPR001005">
    <property type="entry name" value="SANT/Myb"/>
</dbReference>
<organism evidence="11 12">
    <name type="scientific">Setaria viridis</name>
    <name type="common">Green bristlegrass</name>
    <name type="synonym">Setaria italica subsp. viridis</name>
    <dbReference type="NCBI Taxonomy" id="4556"/>
    <lineage>
        <taxon>Eukaryota</taxon>
        <taxon>Viridiplantae</taxon>
        <taxon>Streptophyta</taxon>
        <taxon>Embryophyta</taxon>
        <taxon>Tracheophyta</taxon>
        <taxon>Spermatophyta</taxon>
        <taxon>Magnoliopsida</taxon>
        <taxon>Liliopsida</taxon>
        <taxon>Poales</taxon>
        <taxon>Poaceae</taxon>
        <taxon>PACMAD clade</taxon>
        <taxon>Panicoideae</taxon>
        <taxon>Panicodae</taxon>
        <taxon>Paniceae</taxon>
        <taxon>Cenchrinae</taxon>
        <taxon>Setaria</taxon>
    </lineage>
</organism>
<evidence type="ECO:0000259" key="10">
    <source>
        <dbReference type="PROSITE" id="PS51294"/>
    </source>
</evidence>
<sequence length="302" mass="32274">MPCSSPAAPAWLLRVATAAAAADQASSSTSSKGGGRVLTAGTTTMDTGATAAGGCGGGNASAIDHQESSSSGQSRLAARGHWRPAEDAKLRELVALYGPQNWNLIAEKLDGRSGKSCRLRWFNQLDPRISKRPFSDEEEERLMAAHRFYGNKWAMIARLFPGRTDNAVKNHWHVIMARKYREQSTAYRRRKLNQAVQRKLEAVAVAMPPTAGPGNAAAGGGHHHNILAAAAAAAAAHDAAYGFGADPYGFSFRHYCSFPFPPGAASPEDHPPPPPPPPFCLFPGELAPLNTHSQLVRRHIIS</sequence>
<dbReference type="Gene3D" id="1.10.10.60">
    <property type="entry name" value="Homeodomain-like"/>
    <property type="match status" value="2"/>
</dbReference>
<dbReference type="GO" id="GO:0005634">
    <property type="term" value="C:nucleus"/>
    <property type="evidence" value="ECO:0007669"/>
    <property type="project" value="UniProtKB-SubCell"/>
</dbReference>
<feature type="signal peptide" evidence="8">
    <location>
        <begin position="1"/>
        <end position="21"/>
    </location>
</feature>
<feature type="domain" description="HTH myb-type" evidence="10">
    <location>
        <begin position="126"/>
        <end position="180"/>
    </location>
</feature>
<feature type="region of interest" description="Disordered" evidence="7">
    <location>
        <begin position="58"/>
        <end position="80"/>
    </location>
</feature>
<dbReference type="GO" id="GO:0000981">
    <property type="term" value="F:DNA-binding transcription factor activity, RNA polymerase II-specific"/>
    <property type="evidence" value="ECO:0007669"/>
    <property type="project" value="TreeGrafter"/>
</dbReference>
<feature type="domain" description="HTH myb-type" evidence="10">
    <location>
        <begin position="79"/>
        <end position="125"/>
    </location>
</feature>
<feature type="chain" id="PRO_5020870261" description="MYB transcription factor" evidence="8">
    <location>
        <begin position="22"/>
        <end position="302"/>
    </location>
</feature>
<evidence type="ECO:0008006" key="13">
    <source>
        <dbReference type="Google" id="ProtNLM"/>
    </source>
</evidence>
<dbReference type="EMBL" id="CM016557">
    <property type="protein sequence ID" value="TKW10444.1"/>
    <property type="molecule type" value="Genomic_DNA"/>
</dbReference>
<dbReference type="Gramene" id="TKW10444">
    <property type="protein sequence ID" value="TKW10444"/>
    <property type="gene ID" value="SEVIR_6G165000v2"/>
</dbReference>
<keyword evidence="3" id="KW-0805">Transcription regulation</keyword>
<comment type="subcellular location">
    <subcellularLocation>
        <location evidence="1">Nucleus</location>
    </subcellularLocation>
</comment>
<dbReference type="InterPro" id="IPR017930">
    <property type="entry name" value="Myb_dom"/>
</dbReference>
<dbReference type="SUPFAM" id="SSF46689">
    <property type="entry name" value="Homeodomain-like"/>
    <property type="match status" value="1"/>
</dbReference>
<feature type="domain" description="Myb-like" evidence="9">
    <location>
        <begin position="126"/>
        <end position="176"/>
    </location>
</feature>
<dbReference type="CDD" id="cd00167">
    <property type="entry name" value="SANT"/>
    <property type="match status" value="2"/>
</dbReference>
<dbReference type="InterPro" id="IPR009057">
    <property type="entry name" value="Homeodomain-like_sf"/>
</dbReference>
<keyword evidence="8" id="KW-0732">Signal</keyword>
<evidence type="ECO:0000313" key="12">
    <source>
        <dbReference type="Proteomes" id="UP000298652"/>
    </source>
</evidence>
<keyword evidence="4" id="KW-0238">DNA-binding</keyword>
<gene>
    <name evidence="11" type="ORF">SEVIR_6G165000v2</name>
</gene>
<dbReference type="PANTHER" id="PTHR45614">
    <property type="entry name" value="MYB PROTEIN-RELATED"/>
    <property type="match status" value="1"/>
</dbReference>
<evidence type="ECO:0000256" key="4">
    <source>
        <dbReference type="ARBA" id="ARBA00023125"/>
    </source>
</evidence>
<evidence type="ECO:0000256" key="3">
    <source>
        <dbReference type="ARBA" id="ARBA00023015"/>
    </source>
</evidence>
<dbReference type="AlphaFoldDB" id="A0A4U6U833"/>
<keyword evidence="12" id="KW-1185">Reference proteome</keyword>
<evidence type="ECO:0000256" key="7">
    <source>
        <dbReference type="SAM" id="MobiDB-lite"/>
    </source>
</evidence>
<dbReference type="PROSITE" id="PS50090">
    <property type="entry name" value="MYB_LIKE"/>
    <property type="match status" value="2"/>
</dbReference>
<dbReference type="SMART" id="SM00717">
    <property type="entry name" value="SANT"/>
    <property type="match status" value="2"/>
</dbReference>
<dbReference type="InterPro" id="IPR050560">
    <property type="entry name" value="MYB_TF"/>
</dbReference>
<keyword evidence="6" id="KW-0539">Nucleus</keyword>
<dbReference type="PANTHER" id="PTHR45614:SF175">
    <property type="entry name" value="TRANSCRIPTION FACTOR MYB105-RELATED"/>
    <property type="match status" value="1"/>
</dbReference>
<evidence type="ECO:0000256" key="1">
    <source>
        <dbReference type="ARBA" id="ARBA00004123"/>
    </source>
</evidence>
<evidence type="ECO:0000259" key="9">
    <source>
        <dbReference type="PROSITE" id="PS50090"/>
    </source>
</evidence>
<evidence type="ECO:0000256" key="2">
    <source>
        <dbReference type="ARBA" id="ARBA00022737"/>
    </source>
</evidence>
<dbReference type="Pfam" id="PF13921">
    <property type="entry name" value="Myb_DNA-bind_6"/>
    <property type="match status" value="1"/>
</dbReference>
<evidence type="ECO:0000256" key="6">
    <source>
        <dbReference type="ARBA" id="ARBA00023242"/>
    </source>
</evidence>
<evidence type="ECO:0000256" key="5">
    <source>
        <dbReference type="ARBA" id="ARBA00023163"/>
    </source>
</evidence>
<evidence type="ECO:0000313" key="11">
    <source>
        <dbReference type="EMBL" id="TKW10444.1"/>
    </source>
</evidence>
<protein>
    <recommendedName>
        <fullName evidence="13">MYB transcription factor</fullName>
    </recommendedName>
</protein>
<reference evidence="11" key="1">
    <citation type="submission" date="2019-03" db="EMBL/GenBank/DDBJ databases">
        <title>WGS assembly of Setaria viridis.</title>
        <authorList>
            <person name="Huang P."/>
            <person name="Jenkins J."/>
            <person name="Grimwood J."/>
            <person name="Barry K."/>
            <person name="Healey A."/>
            <person name="Mamidi S."/>
            <person name="Sreedasyam A."/>
            <person name="Shu S."/>
            <person name="Feldman M."/>
            <person name="Wu J."/>
            <person name="Yu Y."/>
            <person name="Chen C."/>
            <person name="Johnson J."/>
            <person name="Rokhsar D."/>
            <person name="Baxter I."/>
            <person name="Schmutz J."/>
            <person name="Brutnell T."/>
            <person name="Kellogg E."/>
        </authorList>
    </citation>
    <scope>NUCLEOTIDE SEQUENCE [LARGE SCALE GENOMIC DNA]</scope>
</reference>
<keyword evidence="2" id="KW-0677">Repeat</keyword>
<proteinExistence type="predicted"/>